<dbReference type="OrthoDB" id="413361at2759"/>
<reference evidence="2 3" key="1">
    <citation type="submission" date="2019-07" db="EMBL/GenBank/DDBJ databases">
        <title>De Novo Assembly of kiwifruit Actinidia rufa.</title>
        <authorList>
            <person name="Sugita-Konishi S."/>
            <person name="Sato K."/>
            <person name="Mori E."/>
            <person name="Abe Y."/>
            <person name="Kisaki G."/>
            <person name="Hamano K."/>
            <person name="Suezawa K."/>
            <person name="Otani M."/>
            <person name="Fukuda T."/>
            <person name="Manabe T."/>
            <person name="Gomi K."/>
            <person name="Tabuchi M."/>
            <person name="Akimitsu K."/>
            <person name="Kataoka I."/>
        </authorList>
    </citation>
    <scope>NUCLEOTIDE SEQUENCE [LARGE SCALE GENOMIC DNA]</scope>
    <source>
        <strain evidence="3">cv. Fuchu</strain>
    </source>
</reference>
<evidence type="ECO:0000313" key="2">
    <source>
        <dbReference type="EMBL" id="GFY90215.1"/>
    </source>
</evidence>
<dbReference type="PANTHER" id="PTHR42648">
    <property type="entry name" value="TRANSPOSASE, PUTATIVE-RELATED"/>
    <property type="match status" value="1"/>
</dbReference>
<sequence>MLCLLELQLLPCSTLPPDHPNLELGAIFLGCVPRHGGEGEDIVEGEEGEAVDGGGVEAVSGYIMLILVPEVCNPLSSSFQLTLFEPKWVSDVDAILFATYRDQQHLILFLMGLSDVYEPVRASFLHRIPLLTLDQAISEFLSEETCLGLILTSYVDTTLATPGSKGRGPSSGSRDTRPQSTTVNVGVSSITSASDTLIDVSDLPAFVQRIMSSFGNPFIALSASLGISPWYFDSGYSNHMTFDLSIFSSKSSESSFPVIYTTNGSSMTVDHVGHVSTSALSLPHTYYVRRDGNLTRRTRYPSGPAPFRAEHGILPHRSCPGTSEQNGRAKRKHRHLLDTTRALLISFGCPERFWGEVALTATYTINQVPSPLGNLTLYERLYGTLPDYHSLLFLVVLALSYYNHMSELNYSLGLVYVASWGMGLNIKAIVLSYSSAPPYLIEPSIELFHEDVNVSADLLDDNLHAAPPTIVYPVESPSTDSTPLVAPPIRRSTRVFCCLRCLSLTLGILRKNGLVNDLTTSQNSYGLNLLMARRWFVPSLGGMHMPR</sequence>
<comment type="caution">
    <text evidence="2">The sequence shown here is derived from an EMBL/GenBank/DDBJ whole genome shotgun (WGS) entry which is preliminary data.</text>
</comment>
<evidence type="ECO:0000313" key="3">
    <source>
        <dbReference type="Proteomes" id="UP000585474"/>
    </source>
</evidence>
<accession>A0A7J0EUP4</accession>
<dbReference type="Gene3D" id="3.30.420.10">
    <property type="entry name" value="Ribonuclease H-like superfamily/Ribonuclease H"/>
    <property type="match status" value="1"/>
</dbReference>
<gene>
    <name evidence="2" type="ORF">Acr_07g0004120</name>
</gene>
<organism evidence="2 3">
    <name type="scientific">Actinidia rufa</name>
    <dbReference type="NCBI Taxonomy" id="165716"/>
    <lineage>
        <taxon>Eukaryota</taxon>
        <taxon>Viridiplantae</taxon>
        <taxon>Streptophyta</taxon>
        <taxon>Embryophyta</taxon>
        <taxon>Tracheophyta</taxon>
        <taxon>Spermatophyta</taxon>
        <taxon>Magnoliopsida</taxon>
        <taxon>eudicotyledons</taxon>
        <taxon>Gunneridae</taxon>
        <taxon>Pentapetalae</taxon>
        <taxon>asterids</taxon>
        <taxon>Ericales</taxon>
        <taxon>Actinidiaceae</taxon>
        <taxon>Actinidia</taxon>
    </lineage>
</organism>
<dbReference type="Proteomes" id="UP000585474">
    <property type="component" value="Unassembled WGS sequence"/>
</dbReference>
<dbReference type="PANTHER" id="PTHR42648:SF31">
    <property type="entry name" value="RNA-DIRECTED DNA POLYMERASE"/>
    <property type="match status" value="1"/>
</dbReference>
<feature type="compositionally biased region" description="Low complexity" evidence="1">
    <location>
        <begin position="162"/>
        <end position="173"/>
    </location>
</feature>
<dbReference type="InterPro" id="IPR012337">
    <property type="entry name" value="RNaseH-like_sf"/>
</dbReference>
<protein>
    <submittedName>
        <fullName evidence="2">Uncharacterized protein</fullName>
    </submittedName>
</protein>
<feature type="region of interest" description="Disordered" evidence="1">
    <location>
        <begin position="161"/>
        <end position="184"/>
    </location>
</feature>
<evidence type="ECO:0000256" key="1">
    <source>
        <dbReference type="SAM" id="MobiDB-lite"/>
    </source>
</evidence>
<dbReference type="InterPro" id="IPR036397">
    <property type="entry name" value="RNaseH_sf"/>
</dbReference>
<dbReference type="SUPFAM" id="SSF53098">
    <property type="entry name" value="Ribonuclease H-like"/>
    <property type="match status" value="1"/>
</dbReference>
<feature type="region of interest" description="Disordered" evidence="1">
    <location>
        <begin position="309"/>
        <end position="331"/>
    </location>
</feature>
<dbReference type="EMBL" id="BJWL01000007">
    <property type="protein sequence ID" value="GFY90215.1"/>
    <property type="molecule type" value="Genomic_DNA"/>
</dbReference>
<proteinExistence type="predicted"/>
<name>A0A7J0EUP4_9ERIC</name>
<dbReference type="GO" id="GO:0003676">
    <property type="term" value="F:nucleic acid binding"/>
    <property type="evidence" value="ECO:0007669"/>
    <property type="project" value="InterPro"/>
</dbReference>
<dbReference type="AlphaFoldDB" id="A0A7J0EUP4"/>
<dbReference type="InterPro" id="IPR039537">
    <property type="entry name" value="Retrotran_Ty1/copia-like"/>
</dbReference>
<keyword evidence="3" id="KW-1185">Reference proteome</keyword>